<comment type="cofactor">
    <cofactor evidence="1 6 8 10">
        <name>pyridoxal 5'-phosphate</name>
        <dbReference type="ChEBI" id="CHEBI:597326"/>
    </cofactor>
</comment>
<dbReference type="Proteomes" id="UP001196413">
    <property type="component" value="Unassembled WGS sequence"/>
</dbReference>
<evidence type="ECO:0000313" key="12">
    <source>
        <dbReference type="EMBL" id="KAJ1370867.1"/>
    </source>
</evidence>
<evidence type="ECO:0000256" key="1">
    <source>
        <dbReference type="ARBA" id="ARBA00001933"/>
    </source>
</evidence>
<feature type="modified residue" description="N6-(pyridoxal phosphate)lysine" evidence="8">
    <location>
        <position position="232"/>
    </location>
</feature>
<dbReference type="PANTHER" id="PTHR21152:SF40">
    <property type="entry name" value="ALANINE--GLYOXYLATE AMINOTRANSFERASE"/>
    <property type="match status" value="1"/>
</dbReference>
<dbReference type="PROSITE" id="PS00595">
    <property type="entry name" value="AA_TRANSFER_CLASS_5"/>
    <property type="match status" value="1"/>
</dbReference>
<evidence type="ECO:0000256" key="10">
    <source>
        <dbReference type="RuleBase" id="RU004504"/>
    </source>
</evidence>
<dbReference type="PANTHER" id="PTHR21152">
    <property type="entry name" value="AMINOTRANSFERASE CLASS V"/>
    <property type="match status" value="1"/>
</dbReference>
<evidence type="ECO:0000259" key="11">
    <source>
        <dbReference type="Pfam" id="PF00266"/>
    </source>
</evidence>
<dbReference type="Gene3D" id="3.40.640.10">
    <property type="entry name" value="Type I PLP-dependent aspartate aminotransferase-like (Major domain)"/>
    <property type="match status" value="1"/>
</dbReference>
<evidence type="ECO:0000256" key="4">
    <source>
        <dbReference type="ARBA" id="ARBA00022679"/>
    </source>
</evidence>
<dbReference type="EMBL" id="JAHQIW010006868">
    <property type="protein sequence ID" value="KAJ1370867.1"/>
    <property type="molecule type" value="Genomic_DNA"/>
</dbReference>
<keyword evidence="5 6" id="KW-0663">Pyridoxal phosphate</keyword>
<protein>
    <recommendedName>
        <fullName evidence="6">Alanine--glyoxylate aminotransferase</fullName>
        <ecNumber evidence="6">2.6.1.44</ecNumber>
    </recommendedName>
</protein>
<dbReference type="InterPro" id="IPR024169">
    <property type="entry name" value="SP_NH2Trfase/AEP_transaminase"/>
</dbReference>
<dbReference type="GO" id="GO:0004760">
    <property type="term" value="F:L-serine-pyruvate transaminase activity"/>
    <property type="evidence" value="ECO:0007669"/>
    <property type="project" value="TreeGrafter"/>
</dbReference>
<proteinExistence type="inferred from homology"/>
<feature type="binding site" evidence="7">
    <location>
        <position position="382"/>
    </location>
    <ligand>
        <name>substrate</name>
    </ligand>
</feature>
<dbReference type="InterPro" id="IPR015422">
    <property type="entry name" value="PyrdxlP-dep_Trfase_small"/>
</dbReference>
<dbReference type="CDD" id="cd06451">
    <property type="entry name" value="AGAT_like"/>
    <property type="match status" value="1"/>
</dbReference>
<evidence type="ECO:0000256" key="9">
    <source>
        <dbReference type="RuleBase" id="RU004075"/>
    </source>
</evidence>
<feature type="domain" description="Aminotransferase class V" evidence="11">
    <location>
        <begin position="67"/>
        <end position="373"/>
    </location>
</feature>
<dbReference type="SUPFAM" id="SSF53383">
    <property type="entry name" value="PLP-dependent transferases"/>
    <property type="match status" value="1"/>
</dbReference>
<dbReference type="EC" id="2.6.1.44" evidence="6"/>
<dbReference type="InterPro" id="IPR015424">
    <property type="entry name" value="PyrdxlP-dep_Trfase"/>
</dbReference>
<evidence type="ECO:0000256" key="7">
    <source>
        <dbReference type="PIRSR" id="PIRSR000524-1"/>
    </source>
</evidence>
<evidence type="ECO:0000313" key="13">
    <source>
        <dbReference type="Proteomes" id="UP001196413"/>
    </source>
</evidence>
<evidence type="ECO:0000256" key="2">
    <source>
        <dbReference type="ARBA" id="ARBA00009236"/>
    </source>
</evidence>
<dbReference type="Pfam" id="PF00266">
    <property type="entry name" value="Aminotran_5"/>
    <property type="match status" value="1"/>
</dbReference>
<evidence type="ECO:0000256" key="6">
    <source>
        <dbReference type="PIRNR" id="PIRNR000524"/>
    </source>
</evidence>
<dbReference type="GO" id="GO:0019265">
    <property type="term" value="P:glycine biosynthetic process, by transamination of glyoxylate"/>
    <property type="evidence" value="ECO:0007669"/>
    <property type="project" value="TreeGrafter"/>
</dbReference>
<evidence type="ECO:0000256" key="8">
    <source>
        <dbReference type="PIRSR" id="PIRSR000524-50"/>
    </source>
</evidence>
<dbReference type="Gene3D" id="3.90.1150.10">
    <property type="entry name" value="Aspartate Aminotransferase, domain 1"/>
    <property type="match status" value="1"/>
</dbReference>
<dbReference type="GO" id="GO:0008453">
    <property type="term" value="F:alanine-glyoxylate transaminase activity"/>
    <property type="evidence" value="ECO:0007669"/>
    <property type="project" value="UniProtKB-EC"/>
</dbReference>
<keyword evidence="13" id="KW-1185">Reference proteome</keyword>
<accession>A0AAD5WHV4</accession>
<comment type="catalytic activity">
    <reaction evidence="6">
        <text>glyoxylate + L-alanine = glycine + pyruvate</text>
        <dbReference type="Rhea" id="RHEA:24248"/>
        <dbReference type="ChEBI" id="CHEBI:15361"/>
        <dbReference type="ChEBI" id="CHEBI:36655"/>
        <dbReference type="ChEBI" id="CHEBI:57305"/>
        <dbReference type="ChEBI" id="CHEBI:57972"/>
        <dbReference type="EC" id="2.6.1.44"/>
    </reaction>
</comment>
<comment type="caution">
    <text evidence="12">The sequence shown here is derived from an EMBL/GenBank/DDBJ whole genome shotgun (WGS) entry which is preliminary data.</text>
</comment>
<dbReference type="InterPro" id="IPR000192">
    <property type="entry name" value="Aminotrans_V_dom"/>
</dbReference>
<evidence type="ECO:0000256" key="3">
    <source>
        <dbReference type="ARBA" id="ARBA00022576"/>
    </source>
</evidence>
<reference evidence="12" key="1">
    <citation type="submission" date="2021-06" db="EMBL/GenBank/DDBJ databases">
        <title>Parelaphostrongylus tenuis whole genome reference sequence.</title>
        <authorList>
            <person name="Garwood T.J."/>
            <person name="Larsen P.A."/>
            <person name="Fountain-Jones N.M."/>
            <person name="Garbe J.R."/>
            <person name="Macchietto M.G."/>
            <person name="Kania S.A."/>
            <person name="Gerhold R.W."/>
            <person name="Richards J.E."/>
            <person name="Wolf T.M."/>
        </authorList>
    </citation>
    <scope>NUCLEOTIDE SEQUENCE</scope>
    <source>
        <strain evidence="12">MNPRO001-30</strain>
        <tissue evidence="12">Meninges</tissue>
    </source>
</reference>
<dbReference type="FunFam" id="3.40.640.10:FF:000027">
    <property type="entry name" value="Serine--pyruvate aminotransferase, mitochondrial"/>
    <property type="match status" value="1"/>
</dbReference>
<gene>
    <name evidence="12" type="ORF">KIN20_032687</name>
</gene>
<dbReference type="InterPro" id="IPR020578">
    <property type="entry name" value="Aminotrans_V_PyrdxlP_BS"/>
</dbReference>
<organism evidence="12 13">
    <name type="scientific">Parelaphostrongylus tenuis</name>
    <name type="common">Meningeal worm</name>
    <dbReference type="NCBI Taxonomy" id="148309"/>
    <lineage>
        <taxon>Eukaryota</taxon>
        <taxon>Metazoa</taxon>
        <taxon>Ecdysozoa</taxon>
        <taxon>Nematoda</taxon>
        <taxon>Chromadorea</taxon>
        <taxon>Rhabditida</taxon>
        <taxon>Rhabditina</taxon>
        <taxon>Rhabditomorpha</taxon>
        <taxon>Strongyloidea</taxon>
        <taxon>Metastrongylidae</taxon>
        <taxon>Parelaphostrongylus</taxon>
    </lineage>
</organism>
<dbReference type="PIRSF" id="PIRSF000524">
    <property type="entry name" value="SPT"/>
    <property type="match status" value="1"/>
</dbReference>
<comment type="similarity">
    <text evidence="2 6 9">Belongs to the class-V pyridoxal-phosphate-dependent aminotransferase family.</text>
</comment>
<sequence>MAMMGRLSRAPRCCKAATTFRFDMSAKMSCYSPPACLLQPMVVPPRQLFGPGPSNMRDAIAESQSMSLLGHLHPEFLKVMSDARQGMQYVFKTRNTYTFAVSGTGHAGMECAILNLLEQGDVLLVVEIGIWGKRAADLGSRIGATVHTVTAPHGSAVEIDAIREALEKYKPAVLFVCHGESSTGVMQPLEGLAESCARYGTLLLVDSVASLGGADFRMDEWGVDCVYSATQKVLNAPPGLAPISFSEKAMHKIRNRKVRVPTFYFDALELGNYWGCDDQPIRYHHTAPISCVYALRSALAIVAKEGIDEGVKRHKENAKFLYEKLKQAGLHCFVAEEKWRLPCLTTVKVPDGVDWKGVIEEMMKDGIEIAGGLGPTVGKLWRIGTFGGNSSKEKIEKVIASLEKAIRKKSTP</sequence>
<keyword evidence="4" id="KW-0808">Transferase</keyword>
<dbReference type="GO" id="GO:0005777">
    <property type="term" value="C:peroxisome"/>
    <property type="evidence" value="ECO:0007669"/>
    <property type="project" value="TreeGrafter"/>
</dbReference>
<name>A0AAD5WHV4_PARTN</name>
<evidence type="ECO:0000256" key="5">
    <source>
        <dbReference type="ARBA" id="ARBA00022898"/>
    </source>
</evidence>
<dbReference type="AlphaFoldDB" id="A0AAD5WHV4"/>
<dbReference type="InterPro" id="IPR015421">
    <property type="entry name" value="PyrdxlP-dep_Trfase_major"/>
</dbReference>
<keyword evidence="3" id="KW-0032">Aminotransferase</keyword>